<evidence type="ECO:0000313" key="2">
    <source>
        <dbReference type="EMBL" id="QKX62125.1"/>
    </source>
</evidence>
<dbReference type="OrthoDB" id="3535423at2759"/>
<gene>
    <name evidence="2" type="ORF">TRUGW13939_09281</name>
</gene>
<name>A0A7H8R974_TALRU</name>
<dbReference type="EMBL" id="CP055902">
    <property type="protein sequence ID" value="QKX62125.1"/>
    <property type="molecule type" value="Genomic_DNA"/>
</dbReference>
<feature type="domain" description="NAD(P)-binding" evidence="1">
    <location>
        <begin position="7"/>
        <end position="134"/>
    </location>
</feature>
<dbReference type="Proteomes" id="UP000509510">
    <property type="component" value="Chromosome V"/>
</dbReference>
<dbReference type="InterPro" id="IPR016040">
    <property type="entry name" value="NAD(P)-bd_dom"/>
</dbReference>
<sequence>MKLIVTGATGFVGSEVVRQALRNPFVTSVAVIARKAVPVPPNEDASKLKSFVLDDWTSDYPDSLIEHIKGADACIWSLAVTPSQSRSMDFAQVTTICHDYTINGIQNMIKAANKPFRFVYVSGVLTERDQSKVLPSLGEYRHLRGRTENCLLDIAKENSPNVQVTVTKPGAIDAPSVKETSDAMLKSLFNMFGYTPRVHVSELAAAMIDQCQNGITKDPLWSDELATIGKRVLKEEDYL</sequence>
<dbReference type="AlphaFoldDB" id="A0A7H8R974"/>
<dbReference type="SUPFAM" id="SSF51735">
    <property type="entry name" value="NAD(P)-binding Rossmann-fold domains"/>
    <property type="match status" value="1"/>
</dbReference>
<dbReference type="InterPro" id="IPR036291">
    <property type="entry name" value="NAD(P)-bd_dom_sf"/>
</dbReference>
<reference evidence="3" key="1">
    <citation type="submission" date="2020-06" db="EMBL/GenBank/DDBJ databases">
        <title>A chromosome-scale genome assembly of Talaromyces rugulosus W13939.</title>
        <authorList>
            <person name="Wang B."/>
            <person name="Guo L."/>
            <person name="Ye K."/>
            <person name="Wang L."/>
        </authorList>
    </citation>
    <scope>NUCLEOTIDE SEQUENCE [LARGE SCALE GENOMIC DNA]</scope>
    <source>
        <strain evidence="3">W13939</strain>
    </source>
</reference>
<proteinExistence type="predicted"/>
<dbReference type="PANTHER" id="PTHR14097">
    <property type="entry name" value="OXIDOREDUCTASE HTATIP2"/>
    <property type="match status" value="1"/>
</dbReference>
<dbReference type="GeneID" id="55996765"/>
<dbReference type="Pfam" id="PF13460">
    <property type="entry name" value="NAD_binding_10"/>
    <property type="match status" value="1"/>
</dbReference>
<dbReference type="PANTHER" id="PTHR14097:SF9">
    <property type="entry name" value="EPIMERASE, PUTATIVE (AFU_ORTHOLOGUE AFUA_8G07320)-RELATED"/>
    <property type="match status" value="1"/>
</dbReference>
<accession>A0A7H8R974</accession>
<evidence type="ECO:0000313" key="3">
    <source>
        <dbReference type="Proteomes" id="UP000509510"/>
    </source>
</evidence>
<evidence type="ECO:0000259" key="1">
    <source>
        <dbReference type="Pfam" id="PF13460"/>
    </source>
</evidence>
<organism evidence="2 3">
    <name type="scientific">Talaromyces rugulosus</name>
    <name type="common">Penicillium rugulosum</name>
    <dbReference type="NCBI Taxonomy" id="121627"/>
    <lineage>
        <taxon>Eukaryota</taxon>
        <taxon>Fungi</taxon>
        <taxon>Dikarya</taxon>
        <taxon>Ascomycota</taxon>
        <taxon>Pezizomycotina</taxon>
        <taxon>Eurotiomycetes</taxon>
        <taxon>Eurotiomycetidae</taxon>
        <taxon>Eurotiales</taxon>
        <taxon>Trichocomaceae</taxon>
        <taxon>Talaromyces</taxon>
        <taxon>Talaromyces sect. Islandici</taxon>
    </lineage>
</organism>
<protein>
    <recommendedName>
        <fullName evidence="1">NAD(P)-binding domain-containing protein</fullName>
    </recommendedName>
</protein>
<dbReference type="RefSeq" id="XP_035348299.1">
    <property type="nucleotide sequence ID" value="XM_035492406.1"/>
</dbReference>
<dbReference type="KEGG" id="trg:TRUGW13939_09281"/>
<dbReference type="Gene3D" id="3.40.50.720">
    <property type="entry name" value="NAD(P)-binding Rossmann-like Domain"/>
    <property type="match status" value="1"/>
</dbReference>
<keyword evidence="3" id="KW-1185">Reference proteome</keyword>